<evidence type="ECO:0000313" key="4">
    <source>
        <dbReference type="Proteomes" id="UP000467249"/>
    </source>
</evidence>
<organism evidence="3 4">
    <name type="scientific">Mycolicibacterium anyangense</name>
    <dbReference type="NCBI Taxonomy" id="1431246"/>
    <lineage>
        <taxon>Bacteria</taxon>
        <taxon>Bacillati</taxon>
        <taxon>Actinomycetota</taxon>
        <taxon>Actinomycetes</taxon>
        <taxon>Mycobacteriales</taxon>
        <taxon>Mycobacteriaceae</taxon>
        <taxon>Mycolicibacterium</taxon>
    </lineage>
</organism>
<dbReference type="InterPro" id="IPR032407">
    <property type="entry name" value="MHB"/>
</dbReference>
<reference evidence="3 4" key="1">
    <citation type="journal article" date="2019" name="Emerg. Microbes Infect.">
        <title>Comprehensive subspecies identification of 175 nontuberculous mycobacteria species based on 7547 genomic profiles.</title>
        <authorList>
            <person name="Matsumoto Y."/>
            <person name="Kinjo T."/>
            <person name="Motooka D."/>
            <person name="Nabeya D."/>
            <person name="Jung N."/>
            <person name="Uechi K."/>
            <person name="Horii T."/>
            <person name="Iida T."/>
            <person name="Fujita J."/>
            <person name="Nakamura S."/>
        </authorList>
    </citation>
    <scope>NUCLEOTIDE SEQUENCE [LARGE SCALE GENOMIC DNA]</scope>
    <source>
        <strain evidence="3 4">JCM 30275</strain>
    </source>
</reference>
<accession>A0A6N4W5N0</accession>
<gene>
    <name evidence="3" type="ORF">MANY_10100</name>
</gene>
<dbReference type="KEGG" id="many:MANY_10100"/>
<proteinExistence type="predicted"/>
<dbReference type="Pfam" id="PF16525">
    <property type="entry name" value="MHB"/>
    <property type="match status" value="1"/>
</dbReference>
<feature type="domain" description="Haemophore haem-binding" evidence="2">
    <location>
        <begin position="38"/>
        <end position="114"/>
    </location>
</feature>
<evidence type="ECO:0000256" key="1">
    <source>
        <dbReference type="SAM" id="SignalP"/>
    </source>
</evidence>
<dbReference type="RefSeq" id="WP_163803245.1">
    <property type="nucleotide sequence ID" value="NZ_AP022620.1"/>
</dbReference>
<dbReference type="AlphaFoldDB" id="A0A6N4W5N0"/>
<name>A0A6N4W5N0_9MYCO</name>
<dbReference type="NCBIfam" id="TIGR04529">
    <property type="entry name" value="MTB_hemophore"/>
    <property type="match status" value="1"/>
</dbReference>
<feature type="chain" id="PRO_5026658706" description="Haemophore haem-binding domain-containing protein" evidence="1">
    <location>
        <begin position="37"/>
        <end position="131"/>
    </location>
</feature>
<dbReference type="GO" id="GO:0020037">
    <property type="term" value="F:heme binding"/>
    <property type="evidence" value="ECO:0007669"/>
    <property type="project" value="InterPro"/>
</dbReference>
<dbReference type="Gene3D" id="1.20.20.20">
    <property type="entry name" value="Haemophore, haem-binding domain"/>
    <property type="match status" value="1"/>
</dbReference>
<dbReference type="EMBL" id="AP022620">
    <property type="protein sequence ID" value="BBZ75673.1"/>
    <property type="molecule type" value="Genomic_DNA"/>
</dbReference>
<sequence>MKFAQGAATRRLVGLGASSLIAGAALAVVAAPSAFAAPDCSKAGVDSAVANIQNQAQAYMNSHPDGQKVLMTAALQPRAQAEQTLSNYATANPQEYADFKAILAPLGTLQSQCGVQVVPPQFQWAFDAFVG</sequence>
<dbReference type="Proteomes" id="UP000467249">
    <property type="component" value="Chromosome"/>
</dbReference>
<keyword evidence="4" id="KW-1185">Reference proteome</keyword>
<protein>
    <recommendedName>
        <fullName evidence="2">Haemophore haem-binding domain-containing protein</fullName>
    </recommendedName>
</protein>
<dbReference type="InterPro" id="IPR038378">
    <property type="entry name" value="MHB_sf"/>
</dbReference>
<feature type="signal peptide" evidence="1">
    <location>
        <begin position="1"/>
        <end position="36"/>
    </location>
</feature>
<evidence type="ECO:0000259" key="2">
    <source>
        <dbReference type="Pfam" id="PF16525"/>
    </source>
</evidence>
<keyword evidence="1" id="KW-0732">Signal</keyword>
<evidence type="ECO:0000313" key="3">
    <source>
        <dbReference type="EMBL" id="BBZ75673.1"/>
    </source>
</evidence>